<reference evidence="2 3" key="1">
    <citation type="journal article" date="2022" name="Nat. Plants">
        <title>Genomes of leafy and leafless Platanthera orchids illuminate the evolution of mycoheterotrophy.</title>
        <authorList>
            <person name="Li M.H."/>
            <person name="Liu K.W."/>
            <person name="Li Z."/>
            <person name="Lu H.C."/>
            <person name="Ye Q.L."/>
            <person name="Zhang D."/>
            <person name="Wang J.Y."/>
            <person name="Li Y.F."/>
            <person name="Zhong Z.M."/>
            <person name="Liu X."/>
            <person name="Yu X."/>
            <person name="Liu D.K."/>
            <person name="Tu X.D."/>
            <person name="Liu B."/>
            <person name="Hao Y."/>
            <person name="Liao X.Y."/>
            <person name="Jiang Y.T."/>
            <person name="Sun W.H."/>
            <person name="Chen J."/>
            <person name="Chen Y.Q."/>
            <person name="Ai Y."/>
            <person name="Zhai J.W."/>
            <person name="Wu S.S."/>
            <person name="Zhou Z."/>
            <person name="Hsiao Y.Y."/>
            <person name="Wu W.L."/>
            <person name="Chen Y.Y."/>
            <person name="Lin Y.F."/>
            <person name="Hsu J.L."/>
            <person name="Li C.Y."/>
            <person name="Wang Z.W."/>
            <person name="Zhao X."/>
            <person name="Zhong W.Y."/>
            <person name="Ma X.K."/>
            <person name="Ma L."/>
            <person name="Huang J."/>
            <person name="Chen G.Z."/>
            <person name="Huang M.Z."/>
            <person name="Huang L."/>
            <person name="Peng D.H."/>
            <person name="Luo Y.B."/>
            <person name="Zou S.Q."/>
            <person name="Chen S.P."/>
            <person name="Lan S."/>
            <person name="Tsai W.C."/>
            <person name="Van de Peer Y."/>
            <person name="Liu Z.J."/>
        </authorList>
    </citation>
    <scope>NUCLEOTIDE SEQUENCE [LARGE SCALE GENOMIC DNA]</scope>
    <source>
        <strain evidence="2">Lor288</strain>
    </source>
</reference>
<feature type="region of interest" description="Disordered" evidence="1">
    <location>
        <begin position="1"/>
        <end position="37"/>
    </location>
</feature>
<keyword evidence="3" id="KW-1185">Reference proteome</keyword>
<sequence length="62" mass="7053">MEIGLLCSSNYSLEKHPQRRTGPKSPGMERREGEIPVRPEPCRNTRCCQRVGLFGNAALIRR</sequence>
<dbReference type="Proteomes" id="UP001412067">
    <property type="component" value="Unassembled WGS sequence"/>
</dbReference>
<organism evidence="2 3">
    <name type="scientific">Platanthera guangdongensis</name>
    <dbReference type="NCBI Taxonomy" id="2320717"/>
    <lineage>
        <taxon>Eukaryota</taxon>
        <taxon>Viridiplantae</taxon>
        <taxon>Streptophyta</taxon>
        <taxon>Embryophyta</taxon>
        <taxon>Tracheophyta</taxon>
        <taxon>Spermatophyta</taxon>
        <taxon>Magnoliopsida</taxon>
        <taxon>Liliopsida</taxon>
        <taxon>Asparagales</taxon>
        <taxon>Orchidaceae</taxon>
        <taxon>Orchidoideae</taxon>
        <taxon>Orchideae</taxon>
        <taxon>Orchidinae</taxon>
        <taxon>Platanthera</taxon>
    </lineage>
</organism>
<evidence type="ECO:0000256" key="1">
    <source>
        <dbReference type="SAM" id="MobiDB-lite"/>
    </source>
</evidence>
<dbReference type="EMBL" id="JBBWWR010000013">
    <property type="protein sequence ID" value="KAK8955614.1"/>
    <property type="molecule type" value="Genomic_DNA"/>
</dbReference>
<evidence type="ECO:0000313" key="3">
    <source>
        <dbReference type="Proteomes" id="UP001412067"/>
    </source>
</evidence>
<proteinExistence type="predicted"/>
<name>A0ABR2LZI6_9ASPA</name>
<comment type="caution">
    <text evidence="2">The sequence shown here is derived from an EMBL/GenBank/DDBJ whole genome shotgun (WGS) entry which is preliminary data.</text>
</comment>
<protein>
    <submittedName>
        <fullName evidence="2">Uncharacterized protein</fullName>
    </submittedName>
</protein>
<feature type="compositionally biased region" description="Basic and acidic residues" evidence="1">
    <location>
        <begin position="27"/>
        <end position="37"/>
    </location>
</feature>
<evidence type="ECO:0000313" key="2">
    <source>
        <dbReference type="EMBL" id="KAK8955614.1"/>
    </source>
</evidence>
<accession>A0ABR2LZI6</accession>
<gene>
    <name evidence="2" type="ORF">KSP40_PGU002694</name>
</gene>